<dbReference type="AlphaFoldDB" id="A0AAN7SWG2"/>
<feature type="region of interest" description="Disordered" evidence="1">
    <location>
        <begin position="71"/>
        <end position="178"/>
    </location>
</feature>
<feature type="compositionally biased region" description="Polar residues" evidence="1">
    <location>
        <begin position="162"/>
        <end position="171"/>
    </location>
</feature>
<evidence type="ECO:0000313" key="3">
    <source>
        <dbReference type="Proteomes" id="UP001309876"/>
    </source>
</evidence>
<comment type="caution">
    <text evidence="2">The sequence shown here is derived from an EMBL/GenBank/DDBJ whole genome shotgun (WGS) entry which is preliminary data.</text>
</comment>
<gene>
    <name evidence="2" type="ORF">LTR05_006548</name>
</gene>
<reference evidence="2 3" key="1">
    <citation type="submission" date="2023-08" db="EMBL/GenBank/DDBJ databases">
        <title>Black Yeasts Isolated from many extreme environments.</title>
        <authorList>
            <person name="Coleine C."/>
            <person name="Stajich J.E."/>
            <person name="Selbmann L."/>
        </authorList>
    </citation>
    <scope>NUCLEOTIDE SEQUENCE [LARGE SCALE GENOMIC DNA]</scope>
    <source>
        <strain evidence="2 3">CCFEE 5910</strain>
    </source>
</reference>
<keyword evidence="3" id="KW-1185">Reference proteome</keyword>
<dbReference type="Proteomes" id="UP001309876">
    <property type="component" value="Unassembled WGS sequence"/>
</dbReference>
<sequence length="197" mass="22336">MLSFIHRILTIDHSARKRKRKASFEAECQQRLTTSEIEDLRQVIAEHNDYLDNITHNDDREQTMVESLALMGQQQREQSSDSKRQRKDNRSPGAGKGHPGHGRLSTIQENGEEEGRRESEKLLARSSSRDLMCDESPREGSVGDEKSAEGQGDSETIDVTMGLSSSSNATWRSEESNNEMVVDQDLWTWKGGNGMWR</sequence>
<proteinExistence type="predicted"/>
<accession>A0AAN7SWG2</accession>
<feature type="compositionally biased region" description="Basic and acidic residues" evidence="1">
    <location>
        <begin position="113"/>
        <end position="148"/>
    </location>
</feature>
<organism evidence="2 3">
    <name type="scientific">Lithohypha guttulata</name>
    <dbReference type="NCBI Taxonomy" id="1690604"/>
    <lineage>
        <taxon>Eukaryota</taxon>
        <taxon>Fungi</taxon>
        <taxon>Dikarya</taxon>
        <taxon>Ascomycota</taxon>
        <taxon>Pezizomycotina</taxon>
        <taxon>Eurotiomycetes</taxon>
        <taxon>Chaetothyriomycetidae</taxon>
        <taxon>Chaetothyriales</taxon>
        <taxon>Trichomeriaceae</taxon>
        <taxon>Lithohypha</taxon>
    </lineage>
</organism>
<name>A0AAN7SWG2_9EURO</name>
<protein>
    <submittedName>
        <fullName evidence="2">Uncharacterized protein</fullName>
    </submittedName>
</protein>
<dbReference type="EMBL" id="JAVRRJ010000007">
    <property type="protein sequence ID" value="KAK5082668.1"/>
    <property type="molecule type" value="Genomic_DNA"/>
</dbReference>
<evidence type="ECO:0000313" key="2">
    <source>
        <dbReference type="EMBL" id="KAK5082668.1"/>
    </source>
</evidence>
<evidence type="ECO:0000256" key="1">
    <source>
        <dbReference type="SAM" id="MobiDB-lite"/>
    </source>
</evidence>